<accession>A0ABY9VYL7</accession>
<dbReference type="EMBL" id="CP134500">
    <property type="protein sequence ID" value="WNF28057.1"/>
    <property type="molecule type" value="Genomic_DNA"/>
</dbReference>
<keyword evidence="9" id="KW-1185">Reference proteome</keyword>
<keyword evidence="8" id="KW-0547">Nucleotide-binding</keyword>
<feature type="domain" description="Histidine kinase/HSP90-like ATPase" evidence="7">
    <location>
        <begin position="189"/>
        <end position="294"/>
    </location>
</feature>
<proteinExistence type="predicted"/>
<keyword evidence="8" id="KW-0067">ATP-binding</keyword>
<evidence type="ECO:0000256" key="3">
    <source>
        <dbReference type="ARBA" id="ARBA00022553"/>
    </source>
</evidence>
<evidence type="ECO:0000256" key="4">
    <source>
        <dbReference type="ARBA" id="ARBA00022679"/>
    </source>
</evidence>
<keyword evidence="5" id="KW-0418">Kinase</keyword>
<dbReference type="InterPro" id="IPR003594">
    <property type="entry name" value="HATPase_dom"/>
</dbReference>
<organism evidence="8 9">
    <name type="scientific">Streptomyces durocortorensis</name>
    <dbReference type="NCBI Taxonomy" id="2811104"/>
    <lineage>
        <taxon>Bacteria</taxon>
        <taxon>Bacillati</taxon>
        <taxon>Actinomycetota</taxon>
        <taxon>Actinomycetes</taxon>
        <taxon>Kitasatosporales</taxon>
        <taxon>Streptomycetaceae</taxon>
        <taxon>Streptomyces</taxon>
    </lineage>
</organism>
<evidence type="ECO:0000313" key="8">
    <source>
        <dbReference type="EMBL" id="WNF28057.1"/>
    </source>
</evidence>
<gene>
    <name evidence="8" type="ORF">RI138_15130</name>
</gene>
<feature type="compositionally biased region" description="Low complexity" evidence="6">
    <location>
        <begin position="326"/>
        <end position="348"/>
    </location>
</feature>
<evidence type="ECO:0000256" key="1">
    <source>
        <dbReference type="ARBA" id="ARBA00000085"/>
    </source>
</evidence>
<dbReference type="GO" id="GO:0005524">
    <property type="term" value="F:ATP binding"/>
    <property type="evidence" value="ECO:0007669"/>
    <property type="project" value="UniProtKB-KW"/>
</dbReference>
<sequence>MTFPQGPVIWALAVVALVAVGAVLRARATNVKLRRQTTELRGERDALLRQRDELHVVHNGLLQRQAAELAEVRKDAEEETKAVLKAAVRTLQGLADEQQVVIEKAQRKYGDDPGILADLMAVDHANSQFGRRAQGIAVLCGGWLGRRETVASVFDVARSAQGRIRHFDRVRVNGQVNFSVVSRAVEPVAVVLAELLANATNYSAPGTPVEINIQAVPTGVCLIVDDAGLGMGQEEKDRAAALLSPQAAISVSSLGIPPQFGFAVSGMLAARYGFRVSVDSVSPYGGVRAVVLIPDELLTTEAPPAAAPAEAPEAPQVSGMSEASGAQQFPQPQQFAQPQQLQRTQAHQAADRRQGPAPAAPAPTPLFPPAPRPDTATQPLAQISTTTGGLPKRRRKSPVAAVPSAEPQPVRSNEETASRLGAFQRGTRSGRDTTTTEGPEFQ</sequence>
<evidence type="ECO:0000259" key="7">
    <source>
        <dbReference type="Pfam" id="PF02518"/>
    </source>
</evidence>
<dbReference type="PANTHER" id="PTHR45436:SF5">
    <property type="entry name" value="SENSOR HISTIDINE KINASE TRCS"/>
    <property type="match status" value="1"/>
</dbReference>
<dbReference type="InterPro" id="IPR050428">
    <property type="entry name" value="TCS_sensor_his_kinase"/>
</dbReference>
<dbReference type="SUPFAM" id="SSF55874">
    <property type="entry name" value="ATPase domain of HSP90 chaperone/DNA topoisomerase II/histidine kinase"/>
    <property type="match status" value="1"/>
</dbReference>
<feature type="compositionally biased region" description="Low complexity" evidence="6">
    <location>
        <begin position="432"/>
        <end position="442"/>
    </location>
</feature>
<comment type="catalytic activity">
    <reaction evidence="1">
        <text>ATP + protein L-histidine = ADP + protein N-phospho-L-histidine.</text>
        <dbReference type="EC" id="2.7.13.3"/>
    </reaction>
</comment>
<dbReference type="EC" id="2.7.13.3" evidence="2"/>
<name>A0ABY9VYL7_9ACTN</name>
<feature type="compositionally biased region" description="Low complexity" evidence="6">
    <location>
        <begin position="304"/>
        <end position="315"/>
    </location>
</feature>
<dbReference type="PANTHER" id="PTHR45436">
    <property type="entry name" value="SENSOR HISTIDINE KINASE YKOH"/>
    <property type="match status" value="1"/>
</dbReference>
<evidence type="ECO:0000313" key="9">
    <source>
        <dbReference type="Proteomes" id="UP001303236"/>
    </source>
</evidence>
<feature type="compositionally biased region" description="Pro residues" evidence="6">
    <location>
        <begin position="358"/>
        <end position="372"/>
    </location>
</feature>
<protein>
    <recommendedName>
        <fullName evidence="2">histidine kinase</fullName>
        <ecNumber evidence="2">2.7.13.3</ecNumber>
    </recommendedName>
</protein>
<dbReference type="InterPro" id="IPR036890">
    <property type="entry name" value="HATPase_C_sf"/>
</dbReference>
<keyword evidence="4" id="KW-0808">Transferase</keyword>
<dbReference type="Proteomes" id="UP001303236">
    <property type="component" value="Chromosome"/>
</dbReference>
<evidence type="ECO:0000256" key="2">
    <source>
        <dbReference type="ARBA" id="ARBA00012438"/>
    </source>
</evidence>
<feature type="region of interest" description="Disordered" evidence="6">
    <location>
        <begin position="304"/>
        <end position="442"/>
    </location>
</feature>
<keyword evidence="3" id="KW-0597">Phosphoprotein</keyword>
<dbReference type="Pfam" id="PF02518">
    <property type="entry name" value="HATPase_c"/>
    <property type="match status" value="1"/>
</dbReference>
<reference evidence="8 9" key="1">
    <citation type="submission" date="2023-09" db="EMBL/GenBank/DDBJ databases">
        <title>Genome completion map analysis of the actinomycetes C11-1.</title>
        <authorList>
            <person name="Qin P."/>
            <person name="Guan P."/>
        </authorList>
    </citation>
    <scope>NUCLEOTIDE SEQUENCE [LARGE SCALE GENOMIC DNA]</scope>
    <source>
        <strain evidence="8 9">C11-1</strain>
    </source>
</reference>
<evidence type="ECO:0000256" key="5">
    <source>
        <dbReference type="ARBA" id="ARBA00022777"/>
    </source>
</evidence>
<feature type="compositionally biased region" description="Polar residues" evidence="6">
    <location>
        <begin position="375"/>
        <end position="388"/>
    </location>
</feature>
<dbReference type="Gene3D" id="3.30.565.10">
    <property type="entry name" value="Histidine kinase-like ATPase, C-terminal domain"/>
    <property type="match status" value="1"/>
</dbReference>
<evidence type="ECO:0000256" key="6">
    <source>
        <dbReference type="SAM" id="MobiDB-lite"/>
    </source>
</evidence>